<dbReference type="Gene3D" id="1.10.20.60">
    <property type="entry name" value="Glu-tRNAGln amidotransferase C subunit, N-terminal domain"/>
    <property type="match status" value="1"/>
</dbReference>
<dbReference type="GO" id="GO:0050566">
    <property type="term" value="F:asparaginyl-tRNA synthase (glutamine-hydrolyzing) activity"/>
    <property type="evidence" value="ECO:0007669"/>
    <property type="project" value="RHEA"/>
</dbReference>
<evidence type="ECO:0000256" key="6">
    <source>
        <dbReference type="HAMAP-Rule" id="MF_00122"/>
    </source>
</evidence>
<evidence type="ECO:0000256" key="3">
    <source>
        <dbReference type="ARBA" id="ARBA00024799"/>
    </source>
</evidence>
<keyword evidence="6" id="KW-0547">Nucleotide-binding</keyword>
<dbReference type="GO" id="GO:0005524">
    <property type="term" value="F:ATP binding"/>
    <property type="evidence" value="ECO:0007669"/>
    <property type="project" value="UniProtKB-KW"/>
</dbReference>
<evidence type="ECO:0000313" key="8">
    <source>
        <dbReference type="Proteomes" id="UP000029622"/>
    </source>
</evidence>
<proteinExistence type="inferred from homology"/>
<keyword evidence="7" id="KW-0808">Transferase</keyword>
<dbReference type="SUPFAM" id="SSF141000">
    <property type="entry name" value="Glu-tRNAGln amidotransferase C subunit"/>
    <property type="match status" value="1"/>
</dbReference>
<dbReference type="InterPro" id="IPR036113">
    <property type="entry name" value="Asp/Glu-ADT_sf_sub_c"/>
</dbReference>
<comment type="catalytic activity">
    <reaction evidence="4 6">
        <text>L-aspartyl-tRNA(Asn) + L-glutamine + ATP + H2O = L-asparaginyl-tRNA(Asn) + L-glutamate + ADP + phosphate + 2 H(+)</text>
        <dbReference type="Rhea" id="RHEA:14513"/>
        <dbReference type="Rhea" id="RHEA-COMP:9674"/>
        <dbReference type="Rhea" id="RHEA-COMP:9677"/>
        <dbReference type="ChEBI" id="CHEBI:15377"/>
        <dbReference type="ChEBI" id="CHEBI:15378"/>
        <dbReference type="ChEBI" id="CHEBI:29985"/>
        <dbReference type="ChEBI" id="CHEBI:30616"/>
        <dbReference type="ChEBI" id="CHEBI:43474"/>
        <dbReference type="ChEBI" id="CHEBI:58359"/>
        <dbReference type="ChEBI" id="CHEBI:78515"/>
        <dbReference type="ChEBI" id="CHEBI:78516"/>
        <dbReference type="ChEBI" id="CHEBI:456216"/>
    </reaction>
</comment>
<comment type="catalytic activity">
    <reaction evidence="5 6">
        <text>L-glutamyl-tRNA(Gln) + L-glutamine + ATP + H2O = L-glutaminyl-tRNA(Gln) + L-glutamate + ADP + phosphate + H(+)</text>
        <dbReference type="Rhea" id="RHEA:17521"/>
        <dbReference type="Rhea" id="RHEA-COMP:9681"/>
        <dbReference type="Rhea" id="RHEA-COMP:9684"/>
        <dbReference type="ChEBI" id="CHEBI:15377"/>
        <dbReference type="ChEBI" id="CHEBI:15378"/>
        <dbReference type="ChEBI" id="CHEBI:29985"/>
        <dbReference type="ChEBI" id="CHEBI:30616"/>
        <dbReference type="ChEBI" id="CHEBI:43474"/>
        <dbReference type="ChEBI" id="CHEBI:58359"/>
        <dbReference type="ChEBI" id="CHEBI:78520"/>
        <dbReference type="ChEBI" id="CHEBI:78521"/>
        <dbReference type="ChEBI" id="CHEBI:456216"/>
    </reaction>
</comment>
<dbReference type="GO" id="GO:0006412">
    <property type="term" value="P:translation"/>
    <property type="evidence" value="ECO:0007669"/>
    <property type="project" value="UniProtKB-UniRule"/>
</dbReference>
<keyword evidence="6" id="KW-0067">ATP-binding</keyword>
<comment type="similarity">
    <text evidence="1 6">Belongs to the GatC family.</text>
</comment>
<evidence type="ECO:0000256" key="4">
    <source>
        <dbReference type="ARBA" id="ARBA00047380"/>
    </source>
</evidence>
<protein>
    <recommendedName>
        <fullName evidence="6">Aspartyl/glutamyl-tRNA(Asn/Gln) amidotransferase subunit C</fullName>
        <shortName evidence="6">Asp/Glu-ADT subunit C</shortName>
        <ecNumber evidence="6">6.3.5.-</ecNumber>
    </recommendedName>
</protein>
<dbReference type="InterPro" id="IPR003837">
    <property type="entry name" value="GatC"/>
</dbReference>
<reference evidence="7 8" key="1">
    <citation type="submission" date="2013-12" db="EMBL/GenBank/DDBJ databases">
        <title>Draft genome sequence of Caloranaerobacter sp. H53214.</title>
        <authorList>
            <person name="Jiang L.J."/>
            <person name="Shao Z.Z."/>
            <person name="Long M.N."/>
        </authorList>
    </citation>
    <scope>NUCLEOTIDE SEQUENCE [LARGE SCALE GENOMIC DNA]</scope>
    <source>
        <strain evidence="7 8">H53214</strain>
    </source>
</reference>
<dbReference type="PANTHER" id="PTHR15004">
    <property type="entry name" value="GLUTAMYL-TRNA(GLN) AMIDOTRANSFERASE SUBUNIT C, MITOCHONDRIAL"/>
    <property type="match status" value="1"/>
</dbReference>
<comment type="caution">
    <text evidence="7">The sequence shown here is derived from an EMBL/GenBank/DDBJ whole genome shotgun (WGS) entry which is preliminary data.</text>
</comment>
<evidence type="ECO:0000256" key="2">
    <source>
        <dbReference type="ARBA" id="ARBA00011123"/>
    </source>
</evidence>
<evidence type="ECO:0000256" key="1">
    <source>
        <dbReference type="ARBA" id="ARBA00010757"/>
    </source>
</evidence>
<dbReference type="GO" id="GO:0070681">
    <property type="term" value="P:glutaminyl-tRNAGln biosynthesis via transamidation"/>
    <property type="evidence" value="ECO:0007669"/>
    <property type="project" value="TreeGrafter"/>
</dbReference>
<name>A0A096BHR6_9FIRM</name>
<dbReference type="Pfam" id="PF02686">
    <property type="entry name" value="GatC"/>
    <property type="match status" value="1"/>
</dbReference>
<dbReference type="EC" id="6.3.5.-" evidence="6"/>
<sequence length="92" mass="10689">MKISQKEIKHIAKLAKLEIDENDIEKFTNQLTAILELVEKLNEVDTEGLEPTYNIHHSKNFFREDIIKPSLEREKALSNAEETTEGHFVLKI</sequence>
<dbReference type="GO" id="GO:0006450">
    <property type="term" value="P:regulation of translational fidelity"/>
    <property type="evidence" value="ECO:0007669"/>
    <property type="project" value="InterPro"/>
</dbReference>
<dbReference type="PANTHER" id="PTHR15004:SF0">
    <property type="entry name" value="GLUTAMYL-TRNA(GLN) AMIDOTRANSFERASE SUBUNIT C, MITOCHONDRIAL"/>
    <property type="match status" value="1"/>
</dbReference>
<dbReference type="Proteomes" id="UP000029622">
    <property type="component" value="Unassembled WGS sequence"/>
</dbReference>
<organism evidence="7 8">
    <name type="scientific">Caloranaerobacter azorensis H53214</name>
    <dbReference type="NCBI Taxonomy" id="1156417"/>
    <lineage>
        <taxon>Bacteria</taxon>
        <taxon>Bacillati</taxon>
        <taxon>Bacillota</taxon>
        <taxon>Tissierellia</taxon>
        <taxon>Tissierellales</taxon>
        <taxon>Thermohalobacteraceae</taxon>
        <taxon>Caloranaerobacter</taxon>
    </lineage>
</organism>
<dbReference type="STRING" id="1156417.Y919_06525"/>
<evidence type="ECO:0000313" key="7">
    <source>
        <dbReference type="EMBL" id="KGG80412.1"/>
    </source>
</evidence>
<comment type="subunit">
    <text evidence="2 6">Heterotrimer of A, B and C subunits.</text>
</comment>
<dbReference type="AlphaFoldDB" id="A0A096BHR6"/>
<gene>
    <name evidence="6 7" type="primary">gatC</name>
    <name evidence="7" type="ORF">Y919_06525</name>
</gene>
<dbReference type="RefSeq" id="WP_035163418.1">
    <property type="nucleotide sequence ID" value="NZ_AZTB01000027.1"/>
</dbReference>
<accession>A0A096BHR6</accession>
<dbReference type="GO" id="GO:0050567">
    <property type="term" value="F:glutaminyl-tRNA synthase (glutamine-hydrolyzing) activity"/>
    <property type="evidence" value="ECO:0007669"/>
    <property type="project" value="UniProtKB-UniRule"/>
</dbReference>
<evidence type="ECO:0000256" key="5">
    <source>
        <dbReference type="ARBA" id="ARBA00047913"/>
    </source>
</evidence>
<keyword evidence="6 7" id="KW-0436">Ligase</keyword>
<dbReference type="EMBL" id="AZTB01000027">
    <property type="protein sequence ID" value="KGG80412.1"/>
    <property type="molecule type" value="Genomic_DNA"/>
</dbReference>
<keyword evidence="6" id="KW-0648">Protein biosynthesis</keyword>
<dbReference type="GO" id="GO:0016740">
    <property type="term" value="F:transferase activity"/>
    <property type="evidence" value="ECO:0007669"/>
    <property type="project" value="UniProtKB-KW"/>
</dbReference>
<dbReference type="NCBIfam" id="TIGR00135">
    <property type="entry name" value="gatC"/>
    <property type="match status" value="1"/>
</dbReference>
<dbReference type="HAMAP" id="MF_00122">
    <property type="entry name" value="GatC"/>
    <property type="match status" value="1"/>
</dbReference>
<comment type="function">
    <text evidence="3 6">Allows the formation of correctly charged Asn-tRNA(Asn) or Gln-tRNA(Gln) through the transamidation of misacylated Asp-tRNA(Asn) or Glu-tRNA(Gln) in organisms which lack either or both of asparaginyl-tRNA or glutaminyl-tRNA synthetases. The reaction takes place in the presence of glutamine and ATP through an activated phospho-Asp-tRNA(Asn) or phospho-Glu-tRNA(Gln).</text>
</comment>